<gene>
    <name evidence="8" type="ORF">Ga0061065_102246</name>
</gene>
<dbReference type="PANTHER" id="PTHR11879:SF22">
    <property type="entry name" value="ASPARTATE AMINOTRANSFERASE, MITOCHONDRIAL"/>
    <property type="match status" value="1"/>
</dbReference>
<evidence type="ECO:0000256" key="1">
    <source>
        <dbReference type="ARBA" id="ARBA00001933"/>
    </source>
</evidence>
<dbReference type="GO" id="GO:0033585">
    <property type="term" value="P:L-phenylalanine biosynthetic process from chorismate via phenylpyruvate"/>
    <property type="evidence" value="ECO:0007669"/>
    <property type="project" value="TreeGrafter"/>
</dbReference>
<evidence type="ECO:0000256" key="6">
    <source>
        <dbReference type="ARBA" id="ARBA00022898"/>
    </source>
</evidence>
<evidence type="ECO:0000313" key="9">
    <source>
        <dbReference type="Proteomes" id="UP000182769"/>
    </source>
</evidence>
<dbReference type="Gene3D" id="3.90.1150.10">
    <property type="entry name" value="Aspartate Aminotransferase, domain 1"/>
    <property type="match status" value="1"/>
</dbReference>
<dbReference type="STRING" id="1137284.GCA_001418205_00751"/>
<sequence length="398" mass="43520">MFKHLKAVPGDPLLALIVAHQQDPNPKKIDLGVGVYKDDLGRTPILESVKKAEALMVANEETKAYLGVYGAADFAPLIQNLLLGKDSDIIKQGRIQSTQTPGGTGALKVAADFISANLKGARLFVSDPTWGNHVSIFNSAGVEVIEYPYYDAVTNDVRFDDMMAFLEAEMKAGDVLLLHACCHNPTGVDLKIEHWHTLTDFVNARNVLPLVDAAYQGFGDGLDEDMAGLRYMAAHTPNMLIANSFSKNFGIYRDRCGGLSVIAETAEEAKNAFSIIGQAIRANYSMPPAHGATVVHTIMTNPELYAMWQNEVTEMRNRINGLRNQLVQKLAASGVSKDFSFIEKQRGMFSYSGLTLEQVRKLRSDYSIYIADTGRMSVAGVSDSNIDYLCESIAKVVG</sequence>
<keyword evidence="5 8" id="KW-0808">Transferase</keyword>
<dbReference type="PANTHER" id="PTHR11879">
    <property type="entry name" value="ASPARTATE AMINOTRANSFERASE"/>
    <property type="match status" value="1"/>
</dbReference>
<reference evidence="9" key="1">
    <citation type="submission" date="2015-08" db="EMBL/GenBank/DDBJ databases">
        <authorList>
            <person name="Varghese N."/>
        </authorList>
    </citation>
    <scope>NUCLEOTIDE SEQUENCE [LARGE SCALE GENOMIC DNA]</scope>
    <source>
        <strain evidence="9">JCM 18476</strain>
    </source>
</reference>
<comment type="cofactor">
    <cofactor evidence="1">
        <name>pyridoxal 5'-phosphate</name>
        <dbReference type="ChEBI" id="CHEBI:597326"/>
    </cofactor>
</comment>
<dbReference type="InterPro" id="IPR015422">
    <property type="entry name" value="PyrdxlP-dep_Trfase_small"/>
</dbReference>
<dbReference type="InterPro" id="IPR000796">
    <property type="entry name" value="Asp_trans"/>
</dbReference>
<evidence type="ECO:0000259" key="7">
    <source>
        <dbReference type="Pfam" id="PF00155"/>
    </source>
</evidence>
<evidence type="ECO:0000313" key="8">
    <source>
        <dbReference type="EMBL" id="CUB02908.1"/>
    </source>
</evidence>
<accession>A0A0K6IIH8</accession>
<dbReference type="GO" id="GO:0004069">
    <property type="term" value="F:L-aspartate:2-oxoglutarate aminotransferase activity"/>
    <property type="evidence" value="ECO:0007669"/>
    <property type="project" value="TreeGrafter"/>
</dbReference>
<evidence type="ECO:0000256" key="5">
    <source>
        <dbReference type="ARBA" id="ARBA00022679"/>
    </source>
</evidence>
<dbReference type="FunFam" id="3.90.1150.10:FF:000001">
    <property type="entry name" value="Aspartate aminotransferase"/>
    <property type="match status" value="1"/>
</dbReference>
<dbReference type="InterPro" id="IPR015424">
    <property type="entry name" value="PyrdxlP-dep_Trfase"/>
</dbReference>
<dbReference type="Proteomes" id="UP000182769">
    <property type="component" value="Unassembled WGS sequence"/>
</dbReference>
<evidence type="ECO:0000256" key="3">
    <source>
        <dbReference type="ARBA" id="ARBA00011738"/>
    </source>
</evidence>
<dbReference type="AlphaFoldDB" id="A0A0K6IIH8"/>
<proteinExistence type="inferred from homology"/>
<dbReference type="InterPro" id="IPR004839">
    <property type="entry name" value="Aminotransferase_I/II_large"/>
</dbReference>
<dbReference type="Pfam" id="PF00155">
    <property type="entry name" value="Aminotran_1_2"/>
    <property type="match status" value="1"/>
</dbReference>
<comment type="similarity">
    <text evidence="2">Belongs to the class-I pyridoxal-phosphate-dependent aminotransferase family.</text>
</comment>
<dbReference type="PRINTS" id="PR00799">
    <property type="entry name" value="TRANSAMINASE"/>
</dbReference>
<dbReference type="NCBIfam" id="NF006719">
    <property type="entry name" value="PRK09257.1"/>
    <property type="match status" value="1"/>
</dbReference>
<dbReference type="EMBL" id="CYHG01000002">
    <property type="protein sequence ID" value="CUB02908.1"/>
    <property type="molecule type" value="Genomic_DNA"/>
</dbReference>
<dbReference type="RefSeq" id="WP_055461877.1">
    <property type="nucleotide sequence ID" value="NZ_CYHG01000002.1"/>
</dbReference>
<dbReference type="Gene3D" id="3.40.640.10">
    <property type="entry name" value="Type I PLP-dependent aspartate aminotransferase-like (Major domain)"/>
    <property type="match status" value="1"/>
</dbReference>
<dbReference type="GO" id="GO:0005829">
    <property type="term" value="C:cytosol"/>
    <property type="evidence" value="ECO:0007669"/>
    <property type="project" value="TreeGrafter"/>
</dbReference>
<comment type="subunit">
    <text evidence="3">Homodimer.</text>
</comment>
<dbReference type="GO" id="GO:0004838">
    <property type="term" value="F:L-tyrosine-2-oxoglutarate transaminase activity"/>
    <property type="evidence" value="ECO:0007669"/>
    <property type="project" value="TreeGrafter"/>
</dbReference>
<evidence type="ECO:0000256" key="2">
    <source>
        <dbReference type="ARBA" id="ARBA00007441"/>
    </source>
</evidence>
<dbReference type="GO" id="GO:0030170">
    <property type="term" value="F:pyridoxal phosphate binding"/>
    <property type="evidence" value="ECO:0007669"/>
    <property type="project" value="InterPro"/>
</dbReference>
<feature type="domain" description="Aminotransferase class I/classII large" evidence="7">
    <location>
        <begin position="27"/>
        <end position="393"/>
    </location>
</feature>
<name>A0A0K6IIH8_9GAMM</name>
<dbReference type="GO" id="GO:0042802">
    <property type="term" value="F:identical protein binding"/>
    <property type="evidence" value="ECO:0007669"/>
    <property type="project" value="TreeGrafter"/>
</dbReference>
<dbReference type="InterPro" id="IPR015421">
    <property type="entry name" value="PyrdxlP-dep_Trfase_major"/>
</dbReference>
<dbReference type="FunFam" id="3.40.640.10:FF:000066">
    <property type="entry name" value="Aspartate aminotransferase"/>
    <property type="match status" value="1"/>
</dbReference>
<keyword evidence="6" id="KW-0663">Pyridoxal phosphate</keyword>
<keyword evidence="9" id="KW-1185">Reference proteome</keyword>
<organism evidence="8 9">
    <name type="scientific">Marinomonas fungiae</name>
    <dbReference type="NCBI Taxonomy" id="1137284"/>
    <lineage>
        <taxon>Bacteria</taxon>
        <taxon>Pseudomonadati</taxon>
        <taxon>Pseudomonadota</taxon>
        <taxon>Gammaproteobacteria</taxon>
        <taxon>Oceanospirillales</taxon>
        <taxon>Oceanospirillaceae</taxon>
        <taxon>Marinomonas</taxon>
    </lineage>
</organism>
<protein>
    <submittedName>
        <fullName evidence="8">Aspartate/tyrosine/aromatic aminotransferase</fullName>
    </submittedName>
</protein>
<dbReference type="SUPFAM" id="SSF53383">
    <property type="entry name" value="PLP-dependent transferases"/>
    <property type="match status" value="1"/>
</dbReference>
<dbReference type="CDD" id="cd00609">
    <property type="entry name" value="AAT_like"/>
    <property type="match status" value="1"/>
</dbReference>
<evidence type="ECO:0000256" key="4">
    <source>
        <dbReference type="ARBA" id="ARBA00022576"/>
    </source>
</evidence>
<dbReference type="OrthoDB" id="9766445at2"/>
<keyword evidence="4 8" id="KW-0032">Aminotransferase</keyword>